<dbReference type="SUPFAM" id="SSF53697">
    <property type="entry name" value="SIS domain"/>
    <property type="match status" value="1"/>
</dbReference>
<accession>A0A0R2LI23</accession>
<dbReference type="SUPFAM" id="SSF46689">
    <property type="entry name" value="Homeodomain-like"/>
    <property type="match status" value="1"/>
</dbReference>
<keyword evidence="1" id="KW-0805">Transcription regulation</keyword>
<evidence type="ECO:0000256" key="1">
    <source>
        <dbReference type="ARBA" id="ARBA00023015"/>
    </source>
</evidence>
<evidence type="ECO:0000259" key="4">
    <source>
        <dbReference type="PROSITE" id="PS51071"/>
    </source>
</evidence>
<protein>
    <submittedName>
        <fullName evidence="6">Transcriptional regulator</fullName>
    </submittedName>
</protein>
<dbReference type="STRING" id="449659.IV66_GL000723"/>
<keyword evidence="3" id="KW-0804">Transcription</keyword>
<evidence type="ECO:0000259" key="5">
    <source>
        <dbReference type="PROSITE" id="PS51464"/>
    </source>
</evidence>
<evidence type="ECO:0000313" key="6">
    <source>
        <dbReference type="EMBL" id="KRO01190.1"/>
    </source>
</evidence>
<organism evidence="6 7">
    <name type="scientific">Ligilactobacillus pobuzihii</name>
    <dbReference type="NCBI Taxonomy" id="449659"/>
    <lineage>
        <taxon>Bacteria</taxon>
        <taxon>Bacillati</taxon>
        <taxon>Bacillota</taxon>
        <taxon>Bacilli</taxon>
        <taxon>Lactobacillales</taxon>
        <taxon>Lactobacillaceae</taxon>
        <taxon>Ligilactobacillus</taxon>
    </lineage>
</organism>
<dbReference type="PANTHER" id="PTHR30514:SF1">
    <property type="entry name" value="HTH-TYPE TRANSCRIPTIONAL REGULATOR HEXR-RELATED"/>
    <property type="match status" value="1"/>
</dbReference>
<dbReference type="GO" id="GO:0003700">
    <property type="term" value="F:DNA-binding transcription factor activity"/>
    <property type="evidence" value="ECO:0007669"/>
    <property type="project" value="InterPro"/>
</dbReference>
<dbReference type="Proteomes" id="UP000051886">
    <property type="component" value="Unassembled WGS sequence"/>
</dbReference>
<proteinExistence type="predicted"/>
<dbReference type="CDD" id="cd05013">
    <property type="entry name" value="SIS_RpiR"/>
    <property type="match status" value="1"/>
</dbReference>
<comment type="caution">
    <text evidence="6">The sequence shown here is derived from an EMBL/GenBank/DDBJ whole genome shotgun (WGS) entry which is preliminary data.</text>
</comment>
<keyword evidence="2" id="KW-0238">DNA-binding</keyword>
<gene>
    <name evidence="6" type="ORF">IV66_GL000723</name>
</gene>
<dbReference type="GO" id="GO:0097367">
    <property type="term" value="F:carbohydrate derivative binding"/>
    <property type="evidence" value="ECO:0007669"/>
    <property type="project" value="InterPro"/>
</dbReference>
<sequence>MDFEQRVKNKYDDLSENEKEMVFFIRSNVTEVVNSSIIGLAEELLSSKSSVLRLAKKLGYHGFSDMKYSLENSLNASVYEPKDLMANLENDITKTFKYVKQTNFQPILDKIFQAENIIVYATGFSQNNCAKEFSNDLFIVGRKNYLVSGEVNFAINAESLSPQDLVIVISLSGNTPGIIDAIKMLNMNQVPICSVTSFGKNFLAKHSMFNLYYETSTLPSKNVNQPIYSYTCLSILLSILNRKYREFILYDE</sequence>
<dbReference type="Pfam" id="PF01418">
    <property type="entry name" value="HTH_6"/>
    <property type="match status" value="1"/>
</dbReference>
<dbReference type="InterPro" id="IPR036388">
    <property type="entry name" value="WH-like_DNA-bd_sf"/>
</dbReference>
<dbReference type="InterPro" id="IPR035472">
    <property type="entry name" value="RpiR-like_SIS"/>
</dbReference>
<dbReference type="PANTHER" id="PTHR30514">
    <property type="entry name" value="GLUCOKINASE"/>
    <property type="match status" value="1"/>
</dbReference>
<dbReference type="OrthoDB" id="1648815at2"/>
<dbReference type="InterPro" id="IPR046348">
    <property type="entry name" value="SIS_dom_sf"/>
</dbReference>
<dbReference type="GO" id="GO:1901135">
    <property type="term" value="P:carbohydrate derivative metabolic process"/>
    <property type="evidence" value="ECO:0007669"/>
    <property type="project" value="InterPro"/>
</dbReference>
<dbReference type="AlphaFoldDB" id="A0A0R2LI23"/>
<dbReference type="PROSITE" id="PS51071">
    <property type="entry name" value="HTH_RPIR"/>
    <property type="match status" value="1"/>
</dbReference>
<dbReference type="InterPro" id="IPR009057">
    <property type="entry name" value="Homeodomain-like_sf"/>
</dbReference>
<dbReference type="InterPro" id="IPR001347">
    <property type="entry name" value="SIS_dom"/>
</dbReference>
<dbReference type="InterPro" id="IPR047640">
    <property type="entry name" value="RpiR-like"/>
</dbReference>
<evidence type="ECO:0000256" key="2">
    <source>
        <dbReference type="ARBA" id="ARBA00023125"/>
    </source>
</evidence>
<feature type="domain" description="HTH rpiR-type" evidence="4">
    <location>
        <begin position="1"/>
        <end position="77"/>
    </location>
</feature>
<dbReference type="GO" id="GO:0003677">
    <property type="term" value="F:DNA binding"/>
    <property type="evidence" value="ECO:0007669"/>
    <property type="project" value="UniProtKB-KW"/>
</dbReference>
<evidence type="ECO:0000256" key="3">
    <source>
        <dbReference type="ARBA" id="ARBA00023163"/>
    </source>
</evidence>
<dbReference type="Gene3D" id="3.40.50.10490">
    <property type="entry name" value="Glucose-6-phosphate isomerase like protein, domain 1"/>
    <property type="match status" value="1"/>
</dbReference>
<dbReference type="RefSeq" id="WP_017867081.1">
    <property type="nucleotide sequence ID" value="NZ_BJYB01000037.1"/>
</dbReference>
<keyword evidence="7" id="KW-1185">Reference proteome</keyword>
<name>A0A0R2LI23_9LACO</name>
<dbReference type="Gene3D" id="1.10.10.10">
    <property type="entry name" value="Winged helix-like DNA-binding domain superfamily/Winged helix DNA-binding domain"/>
    <property type="match status" value="1"/>
</dbReference>
<dbReference type="Pfam" id="PF01380">
    <property type="entry name" value="SIS"/>
    <property type="match status" value="1"/>
</dbReference>
<dbReference type="InterPro" id="IPR000281">
    <property type="entry name" value="HTH_RpiR"/>
</dbReference>
<feature type="domain" description="SIS" evidence="5">
    <location>
        <begin position="107"/>
        <end position="252"/>
    </location>
</feature>
<evidence type="ECO:0000313" key="7">
    <source>
        <dbReference type="Proteomes" id="UP000051886"/>
    </source>
</evidence>
<dbReference type="EMBL" id="JQCN01000013">
    <property type="protein sequence ID" value="KRO01190.1"/>
    <property type="molecule type" value="Genomic_DNA"/>
</dbReference>
<reference evidence="6 7" key="1">
    <citation type="journal article" date="2015" name="Genome Announc.">
        <title>Expanding the biotechnology potential of lactobacilli through comparative genomics of 213 strains and associated genera.</title>
        <authorList>
            <person name="Sun Z."/>
            <person name="Harris H.M."/>
            <person name="McCann A."/>
            <person name="Guo C."/>
            <person name="Argimon S."/>
            <person name="Zhang W."/>
            <person name="Yang X."/>
            <person name="Jeffery I.B."/>
            <person name="Cooney J.C."/>
            <person name="Kagawa T.F."/>
            <person name="Liu W."/>
            <person name="Song Y."/>
            <person name="Salvetti E."/>
            <person name="Wrobel A."/>
            <person name="Rasinkangas P."/>
            <person name="Parkhill J."/>
            <person name="Rea M.C."/>
            <person name="O'Sullivan O."/>
            <person name="Ritari J."/>
            <person name="Douillard F.P."/>
            <person name="Paul Ross R."/>
            <person name="Yang R."/>
            <person name="Briner A.E."/>
            <person name="Felis G.E."/>
            <person name="de Vos W.M."/>
            <person name="Barrangou R."/>
            <person name="Klaenhammer T.R."/>
            <person name="Caufield P.W."/>
            <person name="Cui Y."/>
            <person name="Zhang H."/>
            <person name="O'Toole P.W."/>
        </authorList>
    </citation>
    <scope>NUCLEOTIDE SEQUENCE [LARGE SCALE GENOMIC DNA]</scope>
    <source>
        <strain evidence="6 7">NBRC 103219</strain>
    </source>
</reference>
<dbReference type="PROSITE" id="PS51464">
    <property type="entry name" value="SIS"/>
    <property type="match status" value="1"/>
</dbReference>
<dbReference type="PATRIC" id="fig|449659.4.peg.729"/>